<dbReference type="GO" id="GO:0000271">
    <property type="term" value="P:polysaccharide biosynthetic process"/>
    <property type="evidence" value="ECO:0007669"/>
    <property type="project" value="InterPro"/>
</dbReference>
<dbReference type="RefSeq" id="WP_166698849.1">
    <property type="nucleotide sequence ID" value="NZ_JAAQTL010000001.1"/>
</dbReference>
<evidence type="ECO:0000256" key="5">
    <source>
        <dbReference type="ARBA" id="ARBA00023136"/>
    </source>
</evidence>
<keyword evidence="4 6" id="KW-1133">Transmembrane helix</keyword>
<protein>
    <submittedName>
        <fullName evidence="8">GtrA family protein</fullName>
    </submittedName>
</protein>
<feature type="transmembrane region" description="Helical" evidence="6">
    <location>
        <begin position="102"/>
        <end position="124"/>
    </location>
</feature>
<dbReference type="Proteomes" id="UP000518878">
    <property type="component" value="Unassembled WGS sequence"/>
</dbReference>
<dbReference type="AlphaFoldDB" id="A0A7X5QTL7"/>
<dbReference type="PANTHER" id="PTHR38459">
    <property type="entry name" value="PROPHAGE BACTOPRENOL-LINKED GLUCOSE TRANSLOCASE HOMOLOG"/>
    <property type="match status" value="1"/>
</dbReference>
<dbReference type="InterPro" id="IPR007267">
    <property type="entry name" value="GtrA_DPMS_TM"/>
</dbReference>
<keyword evidence="3 6" id="KW-0812">Transmembrane</keyword>
<evidence type="ECO:0000256" key="6">
    <source>
        <dbReference type="SAM" id="Phobius"/>
    </source>
</evidence>
<keyword evidence="5 6" id="KW-0472">Membrane</keyword>
<feature type="domain" description="GtrA/DPMS transmembrane" evidence="7">
    <location>
        <begin position="11"/>
        <end position="130"/>
    </location>
</feature>
<evidence type="ECO:0000256" key="2">
    <source>
        <dbReference type="ARBA" id="ARBA00009399"/>
    </source>
</evidence>
<keyword evidence="9" id="KW-1185">Reference proteome</keyword>
<dbReference type="GO" id="GO:0005886">
    <property type="term" value="C:plasma membrane"/>
    <property type="evidence" value="ECO:0007669"/>
    <property type="project" value="TreeGrafter"/>
</dbReference>
<name>A0A7X5QTL7_9GAMM</name>
<evidence type="ECO:0000256" key="1">
    <source>
        <dbReference type="ARBA" id="ARBA00004141"/>
    </source>
</evidence>
<dbReference type="EMBL" id="JAAQTL010000001">
    <property type="protein sequence ID" value="NID15072.1"/>
    <property type="molecule type" value="Genomic_DNA"/>
</dbReference>
<sequence>MTRLRREIALFAVGGIIGLAVDAGIAQALVGLAGWNVYTARVVSFLSAATVTWWWNRTHTFAHRDSGRGRHAEWAHWMGLMALGAIVNNGVYVLSFKLFPGLHAWPAVAVAAGSAAGSVANFLLARTVLFRSAGTSV</sequence>
<dbReference type="Pfam" id="PF04138">
    <property type="entry name" value="GtrA_DPMS_TM"/>
    <property type="match status" value="1"/>
</dbReference>
<comment type="subcellular location">
    <subcellularLocation>
        <location evidence="1">Membrane</location>
        <topology evidence="1">Multi-pass membrane protein</topology>
    </subcellularLocation>
</comment>
<dbReference type="InterPro" id="IPR051401">
    <property type="entry name" value="GtrA_CellWall_Glycosyl"/>
</dbReference>
<comment type="caution">
    <text evidence="8">The sequence shown here is derived from an EMBL/GenBank/DDBJ whole genome shotgun (WGS) entry which is preliminary data.</text>
</comment>
<evidence type="ECO:0000313" key="9">
    <source>
        <dbReference type="Proteomes" id="UP000518878"/>
    </source>
</evidence>
<feature type="transmembrane region" description="Helical" evidence="6">
    <location>
        <begin position="38"/>
        <end position="56"/>
    </location>
</feature>
<evidence type="ECO:0000259" key="7">
    <source>
        <dbReference type="Pfam" id="PF04138"/>
    </source>
</evidence>
<proteinExistence type="inferred from homology"/>
<reference evidence="8 9" key="1">
    <citation type="journal article" date="2006" name="Int. J. Syst. Evol. Microbiol.">
        <title>Dyella yeojuensis sp. nov., isolated from greenhouse soil in Korea.</title>
        <authorList>
            <person name="Kim B.Y."/>
            <person name="Weon H.Y."/>
            <person name="Lee K.H."/>
            <person name="Seok S.J."/>
            <person name="Kwon S.W."/>
            <person name="Go S.J."/>
            <person name="Stackebrandt E."/>
        </authorList>
    </citation>
    <scope>NUCLEOTIDE SEQUENCE [LARGE SCALE GENOMIC DNA]</scope>
    <source>
        <strain evidence="8 9">DSM 17673</strain>
    </source>
</reference>
<dbReference type="PANTHER" id="PTHR38459:SF6">
    <property type="entry name" value="ARABINOGALACTAN BIOSYNTHESIS RECRUITING PROTEIN RV3789"/>
    <property type="match status" value="1"/>
</dbReference>
<organism evidence="8 9">
    <name type="scientific">Luteibacter yeojuensis</name>
    <dbReference type="NCBI Taxonomy" id="345309"/>
    <lineage>
        <taxon>Bacteria</taxon>
        <taxon>Pseudomonadati</taxon>
        <taxon>Pseudomonadota</taxon>
        <taxon>Gammaproteobacteria</taxon>
        <taxon>Lysobacterales</taxon>
        <taxon>Rhodanobacteraceae</taxon>
        <taxon>Luteibacter</taxon>
    </lineage>
</organism>
<accession>A0A7X5QTL7</accession>
<gene>
    <name evidence="8" type="ORF">HBF32_06260</name>
</gene>
<evidence type="ECO:0000256" key="3">
    <source>
        <dbReference type="ARBA" id="ARBA00022692"/>
    </source>
</evidence>
<evidence type="ECO:0000313" key="8">
    <source>
        <dbReference type="EMBL" id="NID15072.1"/>
    </source>
</evidence>
<comment type="similarity">
    <text evidence="2">Belongs to the GtrA family.</text>
</comment>
<evidence type="ECO:0000256" key="4">
    <source>
        <dbReference type="ARBA" id="ARBA00022989"/>
    </source>
</evidence>
<feature type="transmembrane region" description="Helical" evidence="6">
    <location>
        <begin position="77"/>
        <end position="96"/>
    </location>
</feature>